<dbReference type="PROSITE" id="PS50048">
    <property type="entry name" value="ZN2_CY6_FUNGAL_2"/>
    <property type="match status" value="1"/>
</dbReference>
<organism evidence="8 9">
    <name type="scientific">Aspergillus pseudoustus</name>
    <dbReference type="NCBI Taxonomy" id="1810923"/>
    <lineage>
        <taxon>Eukaryota</taxon>
        <taxon>Fungi</taxon>
        <taxon>Dikarya</taxon>
        <taxon>Ascomycota</taxon>
        <taxon>Pezizomycotina</taxon>
        <taxon>Eurotiomycetes</taxon>
        <taxon>Eurotiomycetidae</taxon>
        <taxon>Eurotiales</taxon>
        <taxon>Aspergillaceae</taxon>
        <taxon>Aspergillus</taxon>
        <taxon>Aspergillus subgen. Nidulantes</taxon>
    </lineage>
</organism>
<evidence type="ECO:0000256" key="4">
    <source>
        <dbReference type="ARBA" id="ARBA00023163"/>
    </source>
</evidence>
<evidence type="ECO:0000256" key="2">
    <source>
        <dbReference type="ARBA" id="ARBA00023015"/>
    </source>
</evidence>
<keyword evidence="9" id="KW-1185">Reference proteome</keyword>
<evidence type="ECO:0000256" key="3">
    <source>
        <dbReference type="ARBA" id="ARBA00023125"/>
    </source>
</evidence>
<evidence type="ECO:0000259" key="7">
    <source>
        <dbReference type="PROSITE" id="PS50048"/>
    </source>
</evidence>
<dbReference type="SMART" id="SM00906">
    <property type="entry name" value="Fungal_trans"/>
    <property type="match status" value="1"/>
</dbReference>
<dbReference type="InterPro" id="IPR036864">
    <property type="entry name" value="Zn2-C6_fun-type_DNA-bd_sf"/>
</dbReference>
<proteinExistence type="predicted"/>
<dbReference type="PANTHER" id="PTHR47840">
    <property type="entry name" value="ZN(II)2CYS6 TRANSCRIPTION FACTOR (EUROFUNG)-RELATED"/>
    <property type="match status" value="1"/>
</dbReference>
<gene>
    <name evidence="8" type="ORF">BJY01DRAFT_229718</name>
</gene>
<dbReference type="EMBL" id="JBFXLU010000440">
    <property type="protein sequence ID" value="KAL2826528.1"/>
    <property type="molecule type" value="Genomic_DNA"/>
</dbReference>
<protein>
    <recommendedName>
        <fullName evidence="7">Zn(2)-C6 fungal-type domain-containing protein</fullName>
    </recommendedName>
</protein>
<dbReference type="CDD" id="cd12148">
    <property type="entry name" value="fungal_TF_MHR"/>
    <property type="match status" value="1"/>
</dbReference>
<dbReference type="SUPFAM" id="SSF57701">
    <property type="entry name" value="Zn2/Cys6 DNA-binding domain"/>
    <property type="match status" value="1"/>
</dbReference>
<dbReference type="SMART" id="SM00066">
    <property type="entry name" value="GAL4"/>
    <property type="match status" value="1"/>
</dbReference>
<keyword evidence="1" id="KW-0479">Metal-binding</keyword>
<evidence type="ECO:0000256" key="6">
    <source>
        <dbReference type="SAM" id="MobiDB-lite"/>
    </source>
</evidence>
<dbReference type="Gene3D" id="4.10.240.10">
    <property type="entry name" value="Zn(2)-C6 fungal-type DNA-binding domain"/>
    <property type="match status" value="1"/>
</dbReference>
<sequence>MDPSIMISVQHGTESPLPRRALRKGTKSCAECKRRKTRCFFERPTDVTCAACQRRGMPCFGQEYMDVPVPTFGGEQTIVERLKRAEIILDTISKDITPDGRGSQSARSGSSQSGSSQASAQDRYTDQSADQSRLGSEGSYPAPLSDITEAQTSLGEPDPGIYSYPPSKYSELSSTLHVHLPCQEDVNILFGTGRAIVFVQAICNHYGELFHQGNFRPLASMATLPSINAHPVVIARKLLQLALCLQQLDPTFDQSALHFDGDLNDTMLKYFNLATSRVTSREELLDSIEGLECLVYEGVFLVNSGNIRRALASLRRASTLAQFMGLHRKVPYKHMKQYDSSTHVSGAVVWAHITFLERYMSLLLGMPTAMARMRIGSDEPLPGDSSLDWFEKVQTDMFERMIERNQEGNYHDLATTQKIDYELNKMAHSVPEKWWAPLDLTQGMDNKTLMEKIIGAHLQIVHYNLLSVLHLPYLLWDTEDTRFEYSKTTCIYASREVLNRFITFRSIVKMVTCCRPVDFCAFTAALTLLLTYLNNHKQKSPMLAHQRIGDRALIESTLETMEELNKLNNDELSRRSAELVRKLLDLEADCAQGGQTYNSSLERNQDEPAAAGEPCFHLKIPYFGTVKLACDAPPTQFPDLAPVAFAPPPLNQYSTWSNAGPAVVEQPMQVQHLAVTSEHVPFDTFSGAGFDLDMPDLLASAEDWAFQGVDSAFFDAVMGGIPTTNNIHVAESQNWGGYTVSI</sequence>
<dbReference type="PANTHER" id="PTHR47840:SF1">
    <property type="entry name" value="ZN(II)2CYS6 TRANSCRIPTION FACTOR (EUROFUNG)"/>
    <property type="match status" value="1"/>
</dbReference>
<dbReference type="CDD" id="cd00067">
    <property type="entry name" value="GAL4"/>
    <property type="match status" value="1"/>
</dbReference>
<reference evidence="8 9" key="1">
    <citation type="submission" date="2024-07" db="EMBL/GenBank/DDBJ databases">
        <title>Section-level genome sequencing and comparative genomics of Aspergillus sections Usti and Cavernicolus.</title>
        <authorList>
            <consortium name="Lawrence Berkeley National Laboratory"/>
            <person name="Nybo J.L."/>
            <person name="Vesth T.C."/>
            <person name="Theobald S."/>
            <person name="Frisvad J.C."/>
            <person name="Larsen T.O."/>
            <person name="Kjaerboelling I."/>
            <person name="Rothschild-Mancinelli K."/>
            <person name="Lyhne E.K."/>
            <person name="Kogle M.E."/>
            <person name="Barry K."/>
            <person name="Clum A."/>
            <person name="Na H."/>
            <person name="Ledsgaard L."/>
            <person name="Lin J."/>
            <person name="Lipzen A."/>
            <person name="Kuo A."/>
            <person name="Riley R."/>
            <person name="Mondo S."/>
            <person name="Labutti K."/>
            <person name="Haridas S."/>
            <person name="Pangalinan J."/>
            <person name="Salamov A.A."/>
            <person name="Simmons B.A."/>
            <person name="Magnuson J.K."/>
            <person name="Chen J."/>
            <person name="Drula E."/>
            <person name="Henrissat B."/>
            <person name="Wiebenga A."/>
            <person name="Lubbers R.J."/>
            <person name="Gomes A.C."/>
            <person name="Makela M.R."/>
            <person name="Stajich J."/>
            <person name="Grigoriev I.V."/>
            <person name="Mortensen U.H."/>
            <person name="De Vries R.P."/>
            <person name="Baker S.E."/>
            <person name="Andersen M.R."/>
        </authorList>
    </citation>
    <scope>NUCLEOTIDE SEQUENCE [LARGE SCALE GENOMIC DNA]</scope>
    <source>
        <strain evidence="8 9">CBS 123904</strain>
    </source>
</reference>
<name>A0ABR4II76_9EURO</name>
<evidence type="ECO:0000256" key="5">
    <source>
        <dbReference type="ARBA" id="ARBA00023242"/>
    </source>
</evidence>
<feature type="compositionally biased region" description="Low complexity" evidence="6">
    <location>
        <begin position="100"/>
        <end position="121"/>
    </location>
</feature>
<evidence type="ECO:0000256" key="1">
    <source>
        <dbReference type="ARBA" id="ARBA00022723"/>
    </source>
</evidence>
<evidence type="ECO:0000313" key="8">
    <source>
        <dbReference type="EMBL" id="KAL2826528.1"/>
    </source>
</evidence>
<dbReference type="InterPro" id="IPR001138">
    <property type="entry name" value="Zn2Cys6_DnaBD"/>
</dbReference>
<keyword evidence="5" id="KW-0539">Nucleus</keyword>
<feature type="region of interest" description="Disordered" evidence="6">
    <location>
        <begin position="94"/>
        <end position="142"/>
    </location>
</feature>
<dbReference type="Proteomes" id="UP001610446">
    <property type="component" value="Unassembled WGS sequence"/>
</dbReference>
<feature type="domain" description="Zn(2)-C6 fungal-type" evidence="7">
    <location>
        <begin position="28"/>
        <end position="59"/>
    </location>
</feature>
<evidence type="ECO:0000313" key="9">
    <source>
        <dbReference type="Proteomes" id="UP001610446"/>
    </source>
</evidence>
<dbReference type="InterPro" id="IPR007219">
    <property type="entry name" value="XnlR_reg_dom"/>
</dbReference>
<keyword evidence="4" id="KW-0804">Transcription</keyword>
<accession>A0ABR4II76</accession>
<comment type="caution">
    <text evidence="8">The sequence shown here is derived from an EMBL/GenBank/DDBJ whole genome shotgun (WGS) entry which is preliminary data.</text>
</comment>
<dbReference type="PROSITE" id="PS00463">
    <property type="entry name" value="ZN2_CY6_FUNGAL_1"/>
    <property type="match status" value="1"/>
</dbReference>
<keyword evidence="3" id="KW-0238">DNA-binding</keyword>
<keyword evidence="2" id="KW-0805">Transcription regulation</keyword>